<evidence type="ECO:0000313" key="2">
    <source>
        <dbReference type="EMBL" id="XDT73906.1"/>
    </source>
</evidence>
<name>A0AB39V1G1_9GAMM</name>
<evidence type="ECO:0000259" key="1">
    <source>
        <dbReference type="PROSITE" id="PS51112"/>
    </source>
</evidence>
<organism evidence="2">
    <name type="scientific">Thermohahella caldifontis</name>
    <dbReference type="NCBI Taxonomy" id="3142973"/>
    <lineage>
        <taxon>Bacteria</taxon>
        <taxon>Pseudomonadati</taxon>
        <taxon>Pseudomonadota</taxon>
        <taxon>Gammaproteobacteria</taxon>
        <taxon>Oceanospirillales</taxon>
        <taxon>Hahellaceae</taxon>
        <taxon>Thermohahella</taxon>
    </lineage>
</organism>
<dbReference type="Gene3D" id="3.30.1490.150">
    <property type="entry name" value="Hypothetical protein ph0010, domain 2"/>
    <property type="match status" value="1"/>
</dbReference>
<dbReference type="KEGG" id="tcd:AAIA72_08030"/>
<sequence>MAPLLSSEQLERLCWLAARSIEAALSGQEGPVELPEDGRLHEPGASFVTLTRSGNLRGCIGSLQAWRPLWEDVWENARAAAFRDPRFPPLSAAEWRDVDVEVSVLTPPRPLPVSGEAELRQRLQPGKDGVILSWRGHRATFLPDVWAQLPDPAEFLAHLKRKAGLPEDFWAPDMQVQIYGTQKAWLAAANRT</sequence>
<feature type="domain" description="AMMECR1" evidence="1">
    <location>
        <begin position="1"/>
        <end position="192"/>
    </location>
</feature>
<accession>A0AB39V1G1</accession>
<dbReference type="RefSeq" id="WP_369602882.1">
    <property type="nucleotide sequence ID" value="NZ_CP154858.1"/>
</dbReference>
<protein>
    <submittedName>
        <fullName evidence="2">AmmeMemoRadiSam system protein A</fullName>
    </submittedName>
</protein>
<gene>
    <name evidence="2" type="primary">amrA</name>
    <name evidence="2" type="ORF">AAIA72_08030</name>
</gene>
<dbReference type="Pfam" id="PF01871">
    <property type="entry name" value="AMMECR1"/>
    <property type="match status" value="1"/>
</dbReference>
<dbReference type="Gene3D" id="3.30.700.20">
    <property type="entry name" value="Hypothetical protein ph0010, domain 1"/>
    <property type="match status" value="1"/>
</dbReference>
<dbReference type="InterPro" id="IPR023473">
    <property type="entry name" value="AMMECR1"/>
</dbReference>
<dbReference type="InterPro" id="IPR002733">
    <property type="entry name" value="AMMECR1_domain"/>
</dbReference>
<reference evidence="2" key="1">
    <citation type="submission" date="2024-05" db="EMBL/GenBank/DDBJ databases">
        <title>Genome sequencing of novel strain.</title>
        <authorList>
            <person name="Ganbat D."/>
            <person name="Ganbat S."/>
            <person name="Lee S.-J."/>
        </authorList>
    </citation>
    <scope>NUCLEOTIDE SEQUENCE</scope>
    <source>
        <strain evidence="2">SMD15-11</strain>
    </source>
</reference>
<dbReference type="InterPro" id="IPR036071">
    <property type="entry name" value="AMMECR1_dom_sf"/>
</dbReference>
<dbReference type="AlphaFoldDB" id="A0AB39V1G1"/>
<dbReference type="PANTHER" id="PTHR13016">
    <property type="entry name" value="AMMECR1 HOMOLOG"/>
    <property type="match status" value="1"/>
</dbReference>
<dbReference type="SUPFAM" id="SSF143447">
    <property type="entry name" value="AMMECR1-like"/>
    <property type="match status" value="1"/>
</dbReference>
<dbReference type="PROSITE" id="PS51112">
    <property type="entry name" value="AMMECR1"/>
    <property type="match status" value="1"/>
</dbReference>
<dbReference type="InterPro" id="IPR027485">
    <property type="entry name" value="AMMECR1_N"/>
</dbReference>
<dbReference type="PANTHER" id="PTHR13016:SF0">
    <property type="entry name" value="AMME SYNDROME CANDIDATE GENE 1 PROTEIN"/>
    <property type="match status" value="1"/>
</dbReference>
<proteinExistence type="predicted"/>
<dbReference type="EMBL" id="CP154858">
    <property type="protein sequence ID" value="XDT73906.1"/>
    <property type="molecule type" value="Genomic_DNA"/>
</dbReference>